<dbReference type="GO" id="GO:0016878">
    <property type="term" value="F:acid-thiol ligase activity"/>
    <property type="evidence" value="ECO:0007669"/>
    <property type="project" value="TreeGrafter"/>
</dbReference>
<dbReference type="GO" id="GO:0044550">
    <property type="term" value="P:secondary metabolite biosynthetic process"/>
    <property type="evidence" value="ECO:0007669"/>
    <property type="project" value="TreeGrafter"/>
</dbReference>
<protein>
    <submittedName>
        <fullName evidence="3">AMP-binding enzyme</fullName>
    </submittedName>
</protein>
<dbReference type="InterPro" id="IPR042099">
    <property type="entry name" value="ANL_N_sf"/>
</dbReference>
<organism evidence="3">
    <name type="scientific">Candidatus Kentrum sp. TUN</name>
    <dbReference type="NCBI Taxonomy" id="2126343"/>
    <lineage>
        <taxon>Bacteria</taxon>
        <taxon>Pseudomonadati</taxon>
        <taxon>Pseudomonadota</taxon>
        <taxon>Gammaproteobacteria</taxon>
        <taxon>Candidatus Kentrum</taxon>
    </lineage>
</organism>
<proteinExistence type="predicted"/>
<keyword evidence="1" id="KW-0436">Ligase</keyword>
<dbReference type="PANTHER" id="PTHR43352:SF1">
    <property type="entry name" value="ANTHRANILATE--COA LIGASE"/>
    <property type="match status" value="1"/>
</dbReference>
<dbReference type="AlphaFoldDB" id="A0A451A3D6"/>
<dbReference type="InterPro" id="IPR000873">
    <property type="entry name" value="AMP-dep_synth/lig_dom"/>
</dbReference>
<dbReference type="Pfam" id="PF00501">
    <property type="entry name" value="AMP-binding"/>
    <property type="match status" value="1"/>
</dbReference>
<evidence type="ECO:0000256" key="1">
    <source>
        <dbReference type="ARBA" id="ARBA00022598"/>
    </source>
</evidence>
<evidence type="ECO:0000259" key="2">
    <source>
        <dbReference type="Pfam" id="PF00501"/>
    </source>
</evidence>
<reference evidence="3" key="1">
    <citation type="submission" date="2019-02" db="EMBL/GenBank/DDBJ databases">
        <authorList>
            <person name="Gruber-Vodicka R. H."/>
            <person name="Seah K. B. B."/>
        </authorList>
    </citation>
    <scope>NUCLEOTIDE SEQUENCE</scope>
    <source>
        <strain evidence="3">BECK_BY1</strain>
    </source>
</reference>
<dbReference type="SUPFAM" id="SSF56801">
    <property type="entry name" value="Acetyl-CoA synthetase-like"/>
    <property type="match status" value="1"/>
</dbReference>
<evidence type="ECO:0000313" key="3">
    <source>
        <dbReference type="EMBL" id="VFK60544.1"/>
    </source>
</evidence>
<gene>
    <name evidence="3" type="ORF">BECKTUN1418D_GA0071000_11276</name>
</gene>
<sequence>MKKIFFAYGLGNSLYFPLRVGGAGIFLPDESRPDMVLDTMDKYGPTVFYSVPTSYAALLQMAEKEGRTGLGRVRLCVSTGAPLPKPIFERWRERFGVEILDGIGSTEALHIFISNRPREAKGDSTGKMVPGYDARIVDNKGQSLRWAASIPHWSVIKHFSGLFISQKLLISSKEPESVTWFIIY</sequence>
<dbReference type="Gene3D" id="3.40.50.12780">
    <property type="entry name" value="N-terminal domain of ligase-like"/>
    <property type="match status" value="1"/>
</dbReference>
<dbReference type="EMBL" id="CAADFX010000127">
    <property type="protein sequence ID" value="VFK60544.1"/>
    <property type="molecule type" value="Genomic_DNA"/>
</dbReference>
<name>A0A451A3D6_9GAMM</name>
<feature type="domain" description="AMP-dependent synthetase/ligase" evidence="2">
    <location>
        <begin position="4"/>
        <end position="143"/>
    </location>
</feature>
<accession>A0A451A3D6</accession>
<dbReference type="PANTHER" id="PTHR43352">
    <property type="entry name" value="ACETYL-COA SYNTHETASE"/>
    <property type="match status" value="1"/>
</dbReference>